<evidence type="ECO:0000256" key="3">
    <source>
        <dbReference type="ARBA" id="ARBA00023121"/>
    </source>
</evidence>
<reference evidence="6" key="1">
    <citation type="submission" date="2015-01" db="EMBL/GenBank/DDBJ databases">
        <title>Draft genome sequence of Rhodococcus pyridinivorans strain KG-16, a hydrocarbon-degrading bacterium.</title>
        <authorList>
            <person name="Aggarwal R.K."/>
            <person name="Dawar C."/>
        </authorList>
    </citation>
    <scope>NUCLEOTIDE SEQUENCE [LARGE SCALE GENOMIC DNA]</scope>
    <source>
        <strain evidence="6">KG-16</strain>
    </source>
</reference>
<keyword evidence="4" id="KW-0472">Membrane</keyword>
<dbReference type="EMBL" id="AZXY01000005">
    <property type="protein sequence ID" value="KSZ58555.1"/>
    <property type="molecule type" value="Genomic_DNA"/>
</dbReference>
<evidence type="ECO:0000256" key="2">
    <source>
        <dbReference type="ARBA" id="ARBA00023034"/>
    </source>
</evidence>
<dbReference type="InterPro" id="IPR008628">
    <property type="entry name" value="GPP34-like"/>
</dbReference>
<keyword evidence="3" id="KW-0446">Lipid-binding</keyword>
<proteinExistence type="predicted"/>
<dbReference type="GO" id="GO:0012505">
    <property type="term" value="C:endomembrane system"/>
    <property type="evidence" value="ECO:0007669"/>
    <property type="project" value="UniProtKB-ARBA"/>
</dbReference>
<sequence>MTSIAEDLLLLLLDDESGKPLVDGVKLPRVLAGAVLLELALDDVVAVDTEGEQVRKGRIAIRTAARPADPILAEAVERLGSGRPLKPTSAIEKLQKGLQEKLLARVVEQGWVSEERGRILGVFPTKKWPAIDSTHEQRVRDLIRAALIDGLTPEPRTAALIALLSAADAAPKVFPDADKRAVKKRAKEIAQGEWAAKAVRDAVASVNAAMMAAVAAGGAVAGSS</sequence>
<name>A0A0V9UKL3_9NOCA</name>
<reference evidence="5 6" key="2">
    <citation type="journal article" date="2016" name="Genome Announc.">
        <title>Draft Genome Sequence of a Versatile Hydrocarbon-Degrading Bacterium, Rhodococcus pyridinivorans Strain KG-16, Collected from Oil Fields in India.</title>
        <authorList>
            <person name="Aggarwal R.K."/>
            <person name="Dawar C."/>
            <person name="Phanindranath R."/>
            <person name="Mutnuri L."/>
            <person name="Dayal A.M."/>
        </authorList>
    </citation>
    <scope>NUCLEOTIDE SEQUENCE [LARGE SCALE GENOMIC DNA]</scope>
    <source>
        <strain evidence="5 6">KG-16</strain>
    </source>
</reference>
<comment type="caution">
    <text evidence="5">The sequence shown here is derived from an EMBL/GenBank/DDBJ whole genome shotgun (WGS) entry which is preliminary data.</text>
</comment>
<dbReference type="PATRIC" id="fig|1441730.3.peg.2446"/>
<protein>
    <submittedName>
        <fullName evidence="5">Phosphoprotein 3 (GPP34)</fullName>
    </submittedName>
</protein>
<dbReference type="Pfam" id="PF05719">
    <property type="entry name" value="GPP34"/>
    <property type="match status" value="1"/>
</dbReference>
<dbReference type="AlphaFoldDB" id="A0A0V9UKL3"/>
<evidence type="ECO:0000313" key="6">
    <source>
        <dbReference type="Proteomes" id="UP000053060"/>
    </source>
</evidence>
<dbReference type="GO" id="GO:0070273">
    <property type="term" value="F:phosphatidylinositol-4-phosphate binding"/>
    <property type="evidence" value="ECO:0007669"/>
    <property type="project" value="InterPro"/>
</dbReference>
<keyword evidence="2" id="KW-0333">Golgi apparatus</keyword>
<evidence type="ECO:0000256" key="4">
    <source>
        <dbReference type="ARBA" id="ARBA00023136"/>
    </source>
</evidence>
<evidence type="ECO:0000313" key="5">
    <source>
        <dbReference type="EMBL" id="KSZ58555.1"/>
    </source>
</evidence>
<evidence type="ECO:0000256" key="1">
    <source>
        <dbReference type="ARBA" id="ARBA00004255"/>
    </source>
</evidence>
<dbReference type="RefSeq" id="WP_060652012.1">
    <property type="nucleotide sequence ID" value="NZ_AZXY01000005.1"/>
</dbReference>
<comment type="subcellular location">
    <subcellularLocation>
        <location evidence="1">Golgi apparatus membrane</location>
        <topology evidence="1">Peripheral membrane protein</topology>
        <orientation evidence="1">Cytoplasmic side</orientation>
    </subcellularLocation>
</comment>
<accession>A0A0V9UKL3</accession>
<dbReference type="Proteomes" id="UP000053060">
    <property type="component" value="Unassembled WGS sequence"/>
</dbReference>
<dbReference type="GO" id="GO:0005737">
    <property type="term" value="C:cytoplasm"/>
    <property type="evidence" value="ECO:0007669"/>
    <property type="project" value="UniProtKB-ARBA"/>
</dbReference>
<dbReference type="InterPro" id="IPR038261">
    <property type="entry name" value="GPP34-like_sf"/>
</dbReference>
<organism evidence="5 6">
    <name type="scientific">Rhodococcus pyridinivorans KG-16</name>
    <dbReference type="NCBI Taxonomy" id="1441730"/>
    <lineage>
        <taxon>Bacteria</taxon>
        <taxon>Bacillati</taxon>
        <taxon>Actinomycetota</taxon>
        <taxon>Actinomycetes</taxon>
        <taxon>Mycobacteriales</taxon>
        <taxon>Nocardiaceae</taxon>
        <taxon>Rhodococcus</taxon>
    </lineage>
</organism>
<gene>
    <name evidence="5" type="ORF">Z045_11750</name>
</gene>
<dbReference type="Gene3D" id="1.10.3630.10">
    <property type="entry name" value="yeast vps74-n-term truncation variant domain like"/>
    <property type="match status" value="1"/>
</dbReference>